<proteinExistence type="predicted"/>
<evidence type="ECO:0000313" key="1">
    <source>
        <dbReference type="EMBL" id="GBP82365.1"/>
    </source>
</evidence>
<name>A0A4C1Z6Y4_EUMVA</name>
<dbReference type="Proteomes" id="UP000299102">
    <property type="component" value="Unassembled WGS sequence"/>
</dbReference>
<accession>A0A4C1Z6Y4</accession>
<dbReference type="AlphaFoldDB" id="A0A4C1Z6Y4"/>
<keyword evidence="2" id="KW-1185">Reference proteome</keyword>
<organism evidence="1 2">
    <name type="scientific">Eumeta variegata</name>
    <name type="common">Bagworm moth</name>
    <name type="synonym">Eumeta japonica</name>
    <dbReference type="NCBI Taxonomy" id="151549"/>
    <lineage>
        <taxon>Eukaryota</taxon>
        <taxon>Metazoa</taxon>
        <taxon>Ecdysozoa</taxon>
        <taxon>Arthropoda</taxon>
        <taxon>Hexapoda</taxon>
        <taxon>Insecta</taxon>
        <taxon>Pterygota</taxon>
        <taxon>Neoptera</taxon>
        <taxon>Endopterygota</taxon>
        <taxon>Lepidoptera</taxon>
        <taxon>Glossata</taxon>
        <taxon>Ditrysia</taxon>
        <taxon>Tineoidea</taxon>
        <taxon>Psychidae</taxon>
        <taxon>Oiketicinae</taxon>
        <taxon>Eumeta</taxon>
    </lineage>
</organism>
<gene>
    <name evidence="1" type="ORF">EVAR_99505_1</name>
</gene>
<evidence type="ECO:0000313" key="2">
    <source>
        <dbReference type="Proteomes" id="UP000299102"/>
    </source>
</evidence>
<comment type="caution">
    <text evidence="1">The sequence shown here is derived from an EMBL/GenBank/DDBJ whole genome shotgun (WGS) entry which is preliminary data.</text>
</comment>
<protein>
    <submittedName>
        <fullName evidence="1">Uncharacterized protein</fullName>
    </submittedName>
</protein>
<reference evidence="1 2" key="1">
    <citation type="journal article" date="2019" name="Commun. Biol.">
        <title>The bagworm genome reveals a unique fibroin gene that provides high tensile strength.</title>
        <authorList>
            <person name="Kono N."/>
            <person name="Nakamura H."/>
            <person name="Ohtoshi R."/>
            <person name="Tomita M."/>
            <person name="Numata K."/>
            <person name="Arakawa K."/>
        </authorList>
    </citation>
    <scope>NUCLEOTIDE SEQUENCE [LARGE SCALE GENOMIC DNA]</scope>
</reference>
<sequence>MPVIVGDERAGTRSEPVPRLARRCLGRTDNEKLHGFFVYYGIIKRAISFARRNEHNYIKRAWVIMNAHGARGMTSRRGGMFLHAPTRHRHAAGVSPNETAAAAPPPTAFAMGVHSIRYI</sequence>
<dbReference type="EMBL" id="BGZK01001560">
    <property type="protein sequence ID" value="GBP82365.1"/>
    <property type="molecule type" value="Genomic_DNA"/>
</dbReference>